<dbReference type="PANTHER" id="PTHR13903">
    <property type="entry name" value="PIRIN-RELATED"/>
    <property type="match status" value="1"/>
</dbReference>
<dbReference type="Pfam" id="PF02678">
    <property type="entry name" value="Pirin"/>
    <property type="match status" value="1"/>
</dbReference>
<dbReference type="AlphaFoldDB" id="A0A2R5ER85"/>
<keyword evidence="2" id="KW-0408">Iron</keyword>
<name>A0A2R5ER85_9BACL</name>
<evidence type="ECO:0000313" key="6">
    <source>
        <dbReference type="EMBL" id="GBG09226.1"/>
    </source>
</evidence>
<gene>
    <name evidence="6" type="ORF">PAT3040_03867</name>
</gene>
<dbReference type="InterPro" id="IPR003829">
    <property type="entry name" value="Pirin_N_dom"/>
</dbReference>
<keyword evidence="2" id="KW-0479">Metal-binding</keyword>
<dbReference type="Proteomes" id="UP000245202">
    <property type="component" value="Unassembled WGS sequence"/>
</dbReference>
<dbReference type="CDD" id="cd02909">
    <property type="entry name" value="cupin_pirin_N"/>
    <property type="match status" value="1"/>
</dbReference>
<sequence length="281" mass="31146">MDTNNMKPRGIKKVWTITEKQVSPIHSAAPVLEPGRWADFDPFLVMMEDKFEKGAFDVHPHRGIETLSFIIDGNINHYDSATGDGGKLQKGDLQFMTAGRGVVHNETPADGERVHMLQLWVNLPRKYKMTEPRYQNMQANDMPVREENGAVIRVYSGSSGDVVSSTLNYTPVTFVEMVVDGGASVLQDLPGSYNGFIYILEGSGTFGANRAEARKGQALWLDSADEAGMSSIQVTANEELRLVLFAGEPLREPVVARGPFVMNTEEEIAEAYSDYRNGTFY</sequence>
<evidence type="ECO:0000313" key="7">
    <source>
        <dbReference type="Proteomes" id="UP000245202"/>
    </source>
</evidence>
<evidence type="ECO:0000259" key="4">
    <source>
        <dbReference type="Pfam" id="PF02678"/>
    </source>
</evidence>
<feature type="binding site" evidence="2">
    <location>
        <position position="61"/>
    </location>
    <ligand>
        <name>Fe cation</name>
        <dbReference type="ChEBI" id="CHEBI:24875"/>
    </ligand>
</feature>
<feature type="binding site" evidence="2">
    <location>
        <position position="106"/>
    </location>
    <ligand>
        <name>Fe cation</name>
        <dbReference type="ChEBI" id="CHEBI:24875"/>
    </ligand>
</feature>
<dbReference type="Gene3D" id="2.60.120.10">
    <property type="entry name" value="Jelly Rolls"/>
    <property type="match status" value="2"/>
</dbReference>
<keyword evidence="7" id="KW-1185">Reference proteome</keyword>
<comment type="caution">
    <text evidence="6">The sequence shown here is derived from an EMBL/GenBank/DDBJ whole genome shotgun (WGS) entry which is preliminary data.</text>
</comment>
<dbReference type="InterPro" id="IPR008778">
    <property type="entry name" value="Pirin_C_dom"/>
</dbReference>
<dbReference type="EMBL" id="BDQX01000205">
    <property type="protein sequence ID" value="GBG09226.1"/>
    <property type="molecule type" value="Genomic_DNA"/>
</dbReference>
<protein>
    <submittedName>
        <fullName evidence="6">Pirin</fullName>
    </submittedName>
</protein>
<organism evidence="6 7">
    <name type="scientific">Paenibacillus agaridevorans</name>
    <dbReference type="NCBI Taxonomy" id="171404"/>
    <lineage>
        <taxon>Bacteria</taxon>
        <taxon>Bacillati</taxon>
        <taxon>Bacillota</taxon>
        <taxon>Bacilli</taxon>
        <taxon>Bacillales</taxon>
        <taxon>Paenibacillaceae</taxon>
        <taxon>Paenibacillus</taxon>
    </lineage>
</organism>
<comment type="similarity">
    <text evidence="1 3">Belongs to the pirin family.</text>
</comment>
<dbReference type="Pfam" id="PF05726">
    <property type="entry name" value="Pirin_C"/>
    <property type="match status" value="1"/>
</dbReference>
<feature type="binding site" evidence="2">
    <location>
        <position position="59"/>
    </location>
    <ligand>
        <name>Fe cation</name>
        <dbReference type="ChEBI" id="CHEBI:24875"/>
    </ligand>
</feature>
<dbReference type="PANTHER" id="PTHR13903:SF8">
    <property type="entry name" value="PIRIN"/>
    <property type="match status" value="1"/>
</dbReference>
<proteinExistence type="inferred from homology"/>
<evidence type="ECO:0000256" key="3">
    <source>
        <dbReference type="RuleBase" id="RU003457"/>
    </source>
</evidence>
<feature type="domain" description="Pirin N-terminal" evidence="4">
    <location>
        <begin position="48"/>
        <end position="121"/>
    </location>
</feature>
<feature type="domain" description="Pirin C-terminal" evidence="5">
    <location>
        <begin position="175"/>
        <end position="280"/>
    </location>
</feature>
<dbReference type="GO" id="GO:0046872">
    <property type="term" value="F:metal ion binding"/>
    <property type="evidence" value="ECO:0007669"/>
    <property type="project" value="UniProtKB-KW"/>
</dbReference>
<feature type="binding site" evidence="2">
    <location>
        <position position="104"/>
    </location>
    <ligand>
        <name>Fe cation</name>
        <dbReference type="ChEBI" id="CHEBI:24875"/>
    </ligand>
</feature>
<dbReference type="InterPro" id="IPR012093">
    <property type="entry name" value="Pirin"/>
</dbReference>
<dbReference type="InterPro" id="IPR011051">
    <property type="entry name" value="RmlC_Cupin_sf"/>
</dbReference>
<accession>A0A2R5ER85</accession>
<dbReference type="CDD" id="cd02247">
    <property type="entry name" value="cupin_pirin_C"/>
    <property type="match status" value="1"/>
</dbReference>
<evidence type="ECO:0000259" key="5">
    <source>
        <dbReference type="Pfam" id="PF05726"/>
    </source>
</evidence>
<dbReference type="PIRSF" id="PIRSF006232">
    <property type="entry name" value="Pirin"/>
    <property type="match status" value="1"/>
</dbReference>
<evidence type="ECO:0000256" key="2">
    <source>
        <dbReference type="PIRSR" id="PIRSR006232-1"/>
    </source>
</evidence>
<dbReference type="InterPro" id="IPR014710">
    <property type="entry name" value="RmlC-like_jellyroll"/>
</dbReference>
<dbReference type="SUPFAM" id="SSF51182">
    <property type="entry name" value="RmlC-like cupins"/>
    <property type="match status" value="1"/>
</dbReference>
<comment type="cofactor">
    <cofactor evidence="2">
        <name>Fe cation</name>
        <dbReference type="ChEBI" id="CHEBI:24875"/>
    </cofactor>
    <text evidence="2">Binds 1 Fe cation per subunit.</text>
</comment>
<evidence type="ECO:0000256" key="1">
    <source>
        <dbReference type="ARBA" id="ARBA00008416"/>
    </source>
</evidence>
<dbReference type="RefSeq" id="WP_108994006.1">
    <property type="nucleotide sequence ID" value="NZ_BDQX01000205.1"/>
</dbReference>
<reference evidence="6 7" key="1">
    <citation type="submission" date="2017-08" db="EMBL/GenBank/DDBJ databases">
        <title>Substantial Increase in Enzyme Production by Combined Drug-Resistance Mutations in Paenibacillus agaridevorans.</title>
        <authorList>
            <person name="Tanaka Y."/>
            <person name="Funane K."/>
            <person name="Hosaka T."/>
            <person name="Shiwa Y."/>
            <person name="Fujita N."/>
            <person name="Miyazaki T."/>
            <person name="Yoshikawa H."/>
            <person name="Murakami K."/>
            <person name="Kasahara K."/>
            <person name="Inaoka T."/>
            <person name="Hiraga Y."/>
            <person name="Ochi K."/>
        </authorList>
    </citation>
    <scope>NUCLEOTIDE SEQUENCE [LARGE SCALE GENOMIC DNA]</scope>
    <source>
        <strain evidence="6 7">T-3040</strain>
    </source>
</reference>